<evidence type="ECO:0000256" key="16">
    <source>
        <dbReference type="SAM" id="SignalP"/>
    </source>
</evidence>
<dbReference type="GO" id="GO:0019478">
    <property type="term" value="P:D-amino acid catabolic process"/>
    <property type="evidence" value="ECO:0007669"/>
    <property type="project" value="TreeGrafter"/>
</dbReference>
<dbReference type="InterPro" id="IPR006076">
    <property type="entry name" value="FAD-dep_OxRdtase"/>
</dbReference>
<evidence type="ECO:0000256" key="11">
    <source>
        <dbReference type="ARBA" id="ARBA00044541"/>
    </source>
</evidence>
<dbReference type="SUPFAM" id="SSF54373">
    <property type="entry name" value="FAD-linked reductases, C-terminal domain"/>
    <property type="match status" value="1"/>
</dbReference>
<dbReference type="SUPFAM" id="SSF51971">
    <property type="entry name" value="Nucleotide-binding domain"/>
    <property type="match status" value="1"/>
</dbReference>
<evidence type="ECO:0000259" key="17">
    <source>
        <dbReference type="Pfam" id="PF01266"/>
    </source>
</evidence>
<reference evidence="18" key="1">
    <citation type="submission" date="2025-08" db="UniProtKB">
        <authorList>
            <consortium name="Ensembl"/>
        </authorList>
    </citation>
    <scope>IDENTIFICATION</scope>
</reference>
<feature type="chain" id="PRO_5034585612" description="D-aspartate oxidase" evidence="16">
    <location>
        <begin position="20"/>
        <end position="341"/>
    </location>
</feature>
<feature type="binding site" evidence="15">
    <location>
        <position position="278"/>
    </location>
    <ligand>
        <name>D-dopa</name>
        <dbReference type="ChEBI" id="CHEBI:149689"/>
    </ligand>
</feature>
<dbReference type="PIRSF" id="PIRSF000189">
    <property type="entry name" value="D-aa_oxidase"/>
    <property type="match status" value="1"/>
</dbReference>
<feature type="binding site" evidence="15">
    <location>
        <begin position="43"/>
        <end position="44"/>
    </location>
    <ligand>
        <name>FAD</name>
        <dbReference type="ChEBI" id="CHEBI:57692"/>
    </ligand>
</feature>
<dbReference type="EC" id="1.4.3.1" evidence="10"/>
<evidence type="ECO:0000313" key="19">
    <source>
        <dbReference type="Proteomes" id="UP000694421"/>
    </source>
</evidence>
<name>A0A8D0C3S1_SALMN</name>
<dbReference type="InterPro" id="IPR006181">
    <property type="entry name" value="D-amino_acid_oxidase_CS"/>
</dbReference>
<evidence type="ECO:0000256" key="9">
    <source>
        <dbReference type="ARBA" id="ARBA00023140"/>
    </source>
</evidence>
<dbReference type="Ensembl" id="ENSSMRT00000019922.1">
    <property type="protein sequence ID" value="ENSSMRP00000017026.1"/>
    <property type="gene ID" value="ENSSMRG00000013268.1"/>
</dbReference>
<organism evidence="18 19">
    <name type="scientific">Salvator merianae</name>
    <name type="common">Argentine black and white tegu</name>
    <name type="synonym">Tupinambis merianae</name>
    <dbReference type="NCBI Taxonomy" id="96440"/>
    <lineage>
        <taxon>Eukaryota</taxon>
        <taxon>Metazoa</taxon>
        <taxon>Chordata</taxon>
        <taxon>Craniata</taxon>
        <taxon>Vertebrata</taxon>
        <taxon>Euteleostomi</taxon>
        <taxon>Lepidosauria</taxon>
        <taxon>Squamata</taxon>
        <taxon>Bifurcata</taxon>
        <taxon>Unidentata</taxon>
        <taxon>Episquamata</taxon>
        <taxon>Laterata</taxon>
        <taxon>Teiioidea</taxon>
        <taxon>Teiidae</taxon>
        <taxon>Salvator</taxon>
    </lineage>
</organism>
<dbReference type="Gene3D" id="3.40.50.720">
    <property type="entry name" value="NAD(P)-binding Rossmann-like Domain"/>
    <property type="match status" value="1"/>
</dbReference>
<evidence type="ECO:0000256" key="6">
    <source>
        <dbReference type="ARBA" id="ARBA00022630"/>
    </source>
</evidence>
<evidence type="ECO:0000256" key="12">
    <source>
        <dbReference type="ARBA" id="ARBA00046214"/>
    </source>
</evidence>
<feature type="binding site" evidence="15">
    <location>
        <position position="308"/>
    </location>
    <ligand>
        <name>D-dopa</name>
        <dbReference type="ChEBI" id="CHEBI:149689"/>
    </ligand>
</feature>
<evidence type="ECO:0000256" key="8">
    <source>
        <dbReference type="ARBA" id="ARBA00023002"/>
    </source>
</evidence>
<evidence type="ECO:0000256" key="13">
    <source>
        <dbReference type="ARBA" id="ARBA00047522"/>
    </source>
</evidence>
<feature type="binding site" evidence="15">
    <location>
        <position position="223"/>
    </location>
    <ligand>
        <name>D-dopa</name>
        <dbReference type="ChEBI" id="CHEBI:149689"/>
    </ligand>
</feature>
<evidence type="ECO:0000256" key="5">
    <source>
        <dbReference type="ARBA" id="ARBA00022490"/>
    </source>
</evidence>
<keyword evidence="19" id="KW-1185">Reference proteome</keyword>
<keyword evidence="5" id="KW-0963">Cytoplasm</keyword>
<evidence type="ECO:0000256" key="2">
    <source>
        <dbReference type="ARBA" id="ARBA00004253"/>
    </source>
</evidence>
<keyword evidence="16" id="KW-0732">Signal</keyword>
<dbReference type="PROSITE" id="PS00677">
    <property type="entry name" value="DAO"/>
    <property type="match status" value="1"/>
</dbReference>
<dbReference type="Gene3D" id="3.30.9.10">
    <property type="entry name" value="D-Amino Acid Oxidase, subunit A, domain 2"/>
    <property type="match status" value="1"/>
</dbReference>
<comment type="cofactor">
    <cofactor evidence="1 15">
        <name>FAD</name>
        <dbReference type="ChEBI" id="CHEBI:57692"/>
    </cofactor>
</comment>
<accession>A0A8D0C3S1</accession>
<comment type="function">
    <text evidence="12">Selectively catalyzes the oxidative deamination of acidic amino acids. Suppresses the level of D-aspartate in the brain, an amino acid that can act as an agonist for glutamate receptors. Protects the organism from the toxicity of D-amino acids. May also function in the intestine.</text>
</comment>
<comment type="catalytic activity">
    <reaction evidence="13">
        <text>D-aspartate + O2 + H2O = oxaloacetate + H2O2 + NH4(+)</text>
        <dbReference type="Rhea" id="RHEA:12512"/>
        <dbReference type="ChEBI" id="CHEBI:15377"/>
        <dbReference type="ChEBI" id="CHEBI:15379"/>
        <dbReference type="ChEBI" id="CHEBI:16240"/>
        <dbReference type="ChEBI" id="CHEBI:16452"/>
        <dbReference type="ChEBI" id="CHEBI:28938"/>
        <dbReference type="ChEBI" id="CHEBI:29990"/>
        <dbReference type="EC" id="1.4.3.1"/>
    </reaction>
    <physiologicalReaction direction="left-to-right" evidence="13">
        <dbReference type="Rhea" id="RHEA:12513"/>
    </physiologicalReaction>
</comment>
<keyword evidence="8" id="KW-0560">Oxidoreductase</keyword>
<evidence type="ECO:0000256" key="10">
    <source>
        <dbReference type="ARBA" id="ARBA00044520"/>
    </source>
</evidence>
<dbReference type="Proteomes" id="UP000694421">
    <property type="component" value="Unplaced"/>
</dbReference>
<dbReference type="GO" id="GO:0008445">
    <property type="term" value="F:D-aspartate oxidase activity"/>
    <property type="evidence" value="ECO:0007669"/>
    <property type="project" value="UniProtKB-EC"/>
</dbReference>
<evidence type="ECO:0000256" key="15">
    <source>
        <dbReference type="PIRSR" id="PIRSR000189-1"/>
    </source>
</evidence>
<dbReference type="FunFam" id="3.40.50.720:FF:000551">
    <property type="entry name" value="D-aspartate oxidase"/>
    <property type="match status" value="1"/>
</dbReference>
<evidence type="ECO:0000256" key="4">
    <source>
        <dbReference type="ARBA" id="ARBA00006730"/>
    </source>
</evidence>
<feature type="signal peptide" evidence="16">
    <location>
        <begin position="1"/>
        <end position="19"/>
    </location>
</feature>
<dbReference type="OMA" id="DLWELQP"/>
<feature type="binding site" evidence="15">
    <location>
        <begin position="36"/>
        <end position="37"/>
    </location>
    <ligand>
        <name>FAD</name>
        <dbReference type="ChEBI" id="CHEBI:57692"/>
    </ligand>
</feature>
<comment type="catalytic activity">
    <reaction evidence="14">
        <text>D-glutamate + O2 + H2O = 2-oxoglutarate + H2O2 + NH4(+)</text>
        <dbReference type="Rhea" id="RHEA:10028"/>
        <dbReference type="ChEBI" id="CHEBI:15377"/>
        <dbReference type="ChEBI" id="CHEBI:15379"/>
        <dbReference type="ChEBI" id="CHEBI:16240"/>
        <dbReference type="ChEBI" id="CHEBI:16810"/>
        <dbReference type="ChEBI" id="CHEBI:28938"/>
        <dbReference type="ChEBI" id="CHEBI:29986"/>
    </reaction>
    <physiologicalReaction direction="left-to-right" evidence="14">
        <dbReference type="Rhea" id="RHEA:10029"/>
    </physiologicalReaction>
</comment>
<dbReference type="Pfam" id="PF01266">
    <property type="entry name" value="DAO"/>
    <property type="match status" value="1"/>
</dbReference>
<evidence type="ECO:0000256" key="7">
    <source>
        <dbReference type="ARBA" id="ARBA00022827"/>
    </source>
</evidence>
<keyword evidence="9" id="KW-0576">Peroxisome</keyword>
<protein>
    <recommendedName>
        <fullName evidence="11">D-aspartate oxidase</fullName>
        <ecNumber evidence="10">1.4.3.1</ecNumber>
    </recommendedName>
</protein>
<evidence type="ECO:0000313" key="18">
    <source>
        <dbReference type="Ensembl" id="ENSSMRP00000017026.1"/>
    </source>
</evidence>
<dbReference type="GO" id="GO:0005829">
    <property type="term" value="C:cytosol"/>
    <property type="evidence" value="ECO:0007669"/>
    <property type="project" value="UniProtKB-SubCell"/>
</dbReference>
<dbReference type="PANTHER" id="PTHR11530:SF11">
    <property type="entry name" value="D-ASPARTATE OXIDASE"/>
    <property type="match status" value="1"/>
</dbReference>
<dbReference type="InterPro" id="IPR023209">
    <property type="entry name" value="DAO"/>
</dbReference>
<comment type="similarity">
    <text evidence="4">Belongs to the DAMOX/DASOX family.</text>
</comment>
<feature type="domain" description="FAD dependent oxidoreductase" evidence="17">
    <location>
        <begin position="5"/>
        <end position="324"/>
    </location>
</feature>
<keyword evidence="7 15" id="KW-0274">FAD</keyword>
<evidence type="ECO:0000256" key="14">
    <source>
        <dbReference type="ARBA" id="ARBA00049882"/>
    </source>
</evidence>
<reference evidence="18" key="2">
    <citation type="submission" date="2025-09" db="UniProtKB">
        <authorList>
            <consortium name="Ensembl"/>
        </authorList>
    </citation>
    <scope>IDENTIFICATION</scope>
</reference>
<keyword evidence="6" id="KW-0285">Flavoprotein</keyword>
<evidence type="ECO:0000256" key="1">
    <source>
        <dbReference type="ARBA" id="ARBA00001974"/>
    </source>
</evidence>
<sequence>MVKARIAVVGAGVIGLSTALCISESLPDCSLTVIADRFTPNTTSDVAAGMLIPHLYPDTPVYQQKQWFQETFDHLLGICNSPEASAAGIQLVSGWQIFKMVPNEKIPFWSDAVLGFRFMTGKEMKKFPQHRFGQAFTTLKCNSPSYLLWLEERLKENGAHLQKRRIKDLWELHSDYNIIVNCSGIGSRTLMNDLEIRPIRGQVLKVQAPWVKHFIRDGDGLTYIYPGVHDVTLGGTRQKDNWELLPDPQTSKTIFDRCCTLEPSLSAVQDINVKVGLRPSRSAVRLQKQTEVRGSKTLLLVHNYGHGGGGFSVHYGTAKKAAQLVKECIVGLEMSRHKAKL</sequence>
<dbReference type="AlphaFoldDB" id="A0A8D0C3S1"/>
<dbReference type="GeneTree" id="ENSGT00390000002881"/>
<dbReference type="GO" id="GO:0006533">
    <property type="term" value="P:L-aspartate catabolic process"/>
    <property type="evidence" value="ECO:0007669"/>
    <property type="project" value="TreeGrafter"/>
</dbReference>
<evidence type="ECO:0000256" key="3">
    <source>
        <dbReference type="ARBA" id="ARBA00004514"/>
    </source>
</evidence>
<comment type="subcellular location">
    <subcellularLocation>
        <location evidence="3">Cytoplasm</location>
        <location evidence="3">Cytosol</location>
    </subcellularLocation>
    <subcellularLocation>
        <location evidence="2">Peroxisome matrix</location>
    </subcellularLocation>
</comment>
<dbReference type="GO" id="GO:0071949">
    <property type="term" value="F:FAD binding"/>
    <property type="evidence" value="ECO:0007669"/>
    <property type="project" value="InterPro"/>
</dbReference>
<proteinExistence type="inferred from homology"/>
<dbReference type="GO" id="GO:0005782">
    <property type="term" value="C:peroxisomal matrix"/>
    <property type="evidence" value="ECO:0007669"/>
    <property type="project" value="UniProtKB-SubCell"/>
</dbReference>
<dbReference type="PANTHER" id="PTHR11530">
    <property type="entry name" value="D-AMINO ACID OXIDASE"/>
    <property type="match status" value="1"/>
</dbReference>